<evidence type="ECO:0000313" key="1">
    <source>
        <dbReference type="EMBL" id="MDA5624422.1"/>
    </source>
</evidence>
<comment type="caution">
    <text evidence="1">The sequence shown here is derived from an EMBL/GenBank/DDBJ whole genome shotgun (WGS) entry which is preliminary data.</text>
</comment>
<dbReference type="EMBL" id="JANJHC010000131">
    <property type="protein sequence ID" value="MDA5624422.1"/>
    <property type="molecule type" value="Genomic_DNA"/>
</dbReference>
<name>A0A9X3ZLU4_PASMD</name>
<protein>
    <submittedName>
        <fullName evidence="1">Phage minor tail protein L</fullName>
    </submittedName>
</protein>
<dbReference type="AlphaFoldDB" id="A0A9X3ZLU4"/>
<proteinExistence type="predicted"/>
<evidence type="ECO:0000313" key="2">
    <source>
        <dbReference type="Proteomes" id="UP001145481"/>
    </source>
</evidence>
<gene>
    <name evidence="1" type="ORF">NM948_12925</name>
</gene>
<sequence>MIDLFEVDLRGLKDKDGMNGELYRF</sequence>
<accession>A0A9X3ZLU4</accession>
<reference evidence="1" key="1">
    <citation type="submission" date="2022-07" db="EMBL/GenBank/DDBJ databases">
        <title>Genome-based characterization of novel serogroup A variants of Pasteurella multocida.</title>
        <authorList>
            <person name="Prajapati A."/>
            <person name="Yogisharadhya R."/>
            <person name="Mohanty N."/>
            <person name="Chanda M."/>
            <person name="Mendem S.K."/>
            <person name="Siddaramappa S."/>
            <person name="Shivachandra S.B."/>
        </authorList>
    </citation>
    <scope>NUCLEOTIDE SEQUENCE</scope>
    <source>
        <strain evidence="1">NIVEDIPm19</strain>
    </source>
</reference>
<organism evidence="1 2">
    <name type="scientific">Pasteurella multocida</name>
    <dbReference type="NCBI Taxonomy" id="747"/>
    <lineage>
        <taxon>Bacteria</taxon>
        <taxon>Pseudomonadati</taxon>
        <taxon>Pseudomonadota</taxon>
        <taxon>Gammaproteobacteria</taxon>
        <taxon>Pasteurellales</taxon>
        <taxon>Pasteurellaceae</taxon>
        <taxon>Pasteurella</taxon>
    </lineage>
</organism>
<feature type="non-terminal residue" evidence="1">
    <location>
        <position position="25"/>
    </location>
</feature>
<dbReference type="Proteomes" id="UP001145481">
    <property type="component" value="Unassembled WGS sequence"/>
</dbReference>